<dbReference type="InterPro" id="IPR049278">
    <property type="entry name" value="MS_channel_C"/>
</dbReference>
<dbReference type="InterPro" id="IPR010920">
    <property type="entry name" value="LSM_dom_sf"/>
</dbReference>
<evidence type="ECO:0000313" key="11">
    <source>
        <dbReference type="EMBL" id="KGN72476.1"/>
    </source>
</evidence>
<dbReference type="InterPro" id="IPR011014">
    <property type="entry name" value="MscS_channel_TM-2"/>
</dbReference>
<dbReference type="GO" id="GO:0008381">
    <property type="term" value="F:mechanosensitive monoatomic ion channel activity"/>
    <property type="evidence" value="ECO:0007669"/>
    <property type="project" value="UniProtKB-ARBA"/>
</dbReference>
<dbReference type="Pfam" id="PF00924">
    <property type="entry name" value="MS_channel_2nd"/>
    <property type="match status" value="1"/>
</dbReference>
<reference evidence="11 12" key="1">
    <citation type="submission" date="2014-09" db="EMBL/GenBank/DDBJ databases">
        <title>Draft Genome Sequence of Porphyromonas macacae COT-192_OH2859.</title>
        <authorList>
            <person name="Wallis C."/>
            <person name="Deusch O."/>
            <person name="O'Flynn C."/>
            <person name="Davis I."/>
            <person name="Horsfall A."/>
            <person name="Kirkwood N."/>
            <person name="Harris S."/>
            <person name="Eisen J.A."/>
            <person name="Coil D.A."/>
            <person name="Darling A.E."/>
            <person name="Jospin G."/>
            <person name="Alexiev A."/>
        </authorList>
    </citation>
    <scope>NUCLEOTIDE SEQUENCE [LARGE SCALE GENOMIC DNA]</scope>
    <source>
        <strain evidence="12">COT-192 OH2859</strain>
    </source>
</reference>
<accession>A0A0A2E0Y2</accession>
<keyword evidence="4 7" id="KW-0812">Transmembrane</keyword>
<dbReference type="eggNOG" id="COG3264">
    <property type="taxonomic scope" value="Bacteria"/>
</dbReference>
<keyword evidence="6 7" id="KW-0472">Membrane</keyword>
<proteinExistence type="inferred from homology"/>
<dbReference type="InterPro" id="IPR011066">
    <property type="entry name" value="MscS_channel_C_sf"/>
</dbReference>
<dbReference type="Pfam" id="PF21088">
    <property type="entry name" value="MS_channel_1st"/>
    <property type="match status" value="1"/>
</dbReference>
<dbReference type="PANTHER" id="PTHR30347">
    <property type="entry name" value="POTASSIUM CHANNEL RELATED"/>
    <property type="match status" value="1"/>
</dbReference>
<evidence type="ECO:0000256" key="7">
    <source>
        <dbReference type="SAM" id="Phobius"/>
    </source>
</evidence>
<evidence type="ECO:0000313" key="12">
    <source>
        <dbReference type="Proteomes" id="UP000030103"/>
    </source>
</evidence>
<feature type="transmembrane region" description="Helical" evidence="7">
    <location>
        <begin position="86"/>
        <end position="106"/>
    </location>
</feature>
<dbReference type="Gene3D" id="2.30.30.60">
    <property type="match status" value="1"/>
</dbReference>
<dbReference type="RefSeq" id="WP_036875066.1">
    <property type="nucleotide sequence ID" value="NZ_JRFA01000028.1"/>
</dbReference>
<keyword evidence="5 7" id="KW-1133">Transmembrane helix</keyword>
<feature type="domain" description="Mechanosensitive ion channel transmembrane helices 2/3" evidence="10">
    <location>
        <begin position="63"/>
        <end position="103"/>
    </location>
</feature>
<keyword evidence="12" id="KW-1185">Reference proteome</keyword>
<feature type="transmembrane region" description="Helical" evidence="7">
    <location>
        <begin position="20"/>
        <end position="42"/>
    </location>
</feature>
<organism evidence="11 12">
    <name type="scientific">Porphyromonas macacae</name>
    <dbReference type="NCBI Taxonomy" id="28115"/>
    <lineage>
        <taxon>Bacteria</taxon>
        <taxon>Pseudomonadati</taxon>
        <taxon>Bacteroidota</taxon>
        <taxon>Bacteroidia</taxon>
        <taxon>Bacteroidales</taxon>
        <taxon>Porphyromonadaceae</taxon>
        <taxon>Porphyromonas</taxon>
    </lineage>
</organism>
<name>A0A0A2E0Y2_9PORP</name>
<evidence type="ECO:0000256" key="6">
    <source>
        <dbReference type="ARBA" id="ARBA00023136"/>
    </source>
</evidence>
<dbReference type="SUPFAM" id="SSF82861">
    <property type="entry name" value="Mechanosensitive channel protein MscS (YggB), transmembrane region"/>
    <property type="match status" value="1"/>
</dbReference>
<evidence type="ECO:0000256" key="5">
    <source>
        <dbReference type="ARBA" id="ARBA00022989"/>
    </source>
</evidence>
<dbReference type="Gene3D" id="3.30.70.100">
    <property type="match status" value="1"/>
</dbReference>
<comment type="subcellular location">
    <subcellularLocation>
        <location evidence="1">Cell membrane</location>
        <topology evidence="1">Multi-pass membrane protein</topology>
    </subcellularLocation>
</comment>
<dbReference type="PANTHER" id="PTHR30347:SF1">
    <property type="entry name" value="MECHANOSENSITIVE CHANNEL MSCK"/>
    <property type="match status" value="1"/>
</dbReference>
<evidence type="ECO:0000256" key="1">
    <source>
        <dbReference type="ARBA" id="ARBA00004651"/>
    </source>
</evidence>
<evidence type="ECO:0000256" key="4">
    <source>
        <dbReference type="ARBA" id="ARBA00022692"/>
    </source>
</evidence>
<evidence type="ECO:0000259" key="9">
    <source>
        <dbReference type="Pfam" id="PF21082"/>
    </source>
</evidence>
<protein>
    <submittedName>
        <fullName evidence="11">Mechanosensitive ion channel protein MscS</fullName>
    </submittedName>
</protein>
<dbReference type="Pfam" id="PF21082">
    <property type="entry name" value="MS_channel_3rd"/>
    <property type="match status" value="1"/>
</dbReference>
<keyword evidence="3" id="KW-1003">Cell membrane</keyword>
<dbReference type="Gene3D" id="1.10.287.1260">
    <property type="match status" value="1"/>
</dbReference>
<dbReference type="EMBL" id="JRFA01000028">
    <property type="protein sequence ID" value="KGN72476.1"/>
    <property type="molecule type" value="Genomic_DNA"/>
</dbReference>
<dbReference type="OrthoDB" id="9809206at2"/>
<dbReference type="GO" id="GO:0005886">
    <property type="term" value="C:plasma membrane"/>
    <property type="evidence" value="ECO:0007669"/>
    <property type="project" value="UniProtKB-SubCell"/>
</dbReference>
<sequence length="280" mass="31665">MNLDAKTSMDTLLQWGNIQITIHGLINAGIIVVVVILLLFAIKKGLDRISTLDVGKKYSLNRLINYGVWLFTIVILLQNFDLNLSVILAGSAALLVGIGLGLQNVFSDFFSGLVILLDSSVKVGDIINLGGMVCQVKEIKMRTTCVITRDDKIIILPNSQLTRQELINWSHNTQVSRFDVSVGASYKADVETVCRLMIEAAKMQPEVLPHPNPFVRLNEFEAHAVHYTVYFWCNNLFRVENIKSDIRKNIFRLFKQNNIDIPLPQRVIHYAENNDKKNEI</sequence>
<dbReference type="AlphaFoldDB" id="A0A0A2E0Y2"/>
<dbReference type="Proteomes" id="UP000030103">
    <property type="component" value="Unassembled WGS sequence"/>
</dbReference>
<comment type="caution">
    <text evidence="11">The sequence shown here is derived from an EMBL/GenBank/DDBJ whole genome shotgun (WGS) entry which is preliminary data.</text>
</comment>
<feature type="domain" description="Mechanosensitive ion channel MscS" evidence="8">
    <location>
        <begin position="104"/>
        <end position="171"/>
    </location>
</feature>
<evidence type="ECO:0000256" key="3">
    <source>
        <dbReference type="ARBA" id="ARBA00022475"/>
    </source>
</evidence>
<dbReference type="SUPFAM" id="SSF82689">
    <property type="entry name" value="Mechanosensitive channel protein MscS (YggB), C-terminal domain"/>
    <property type="match status" value="1"/>
</dbReference>
<evidence type="ECO:0000259" key="10">
    <source>
        <dbReference type="Pfam" id="PF21088"/>
    </source>
</evidence>
<comment type="similarity">
    <text evidence="2">Belongs to the MscS (TC 1.A.23) family.</text>
</comment>
<evidence type="ECO:0000256" key="2">
    <source>
        <dbReference type="ARBA" id="ARBA00008017"/>
    </source>
</evidence>
<dbReference type="InterPro" id="IPR049142">
    <property type="entry name" value="MS_channel_1st"/>
</dbReference>
<dbReference type="SUPFAM" id="SSF50182">
    <property type="entry name" value="Sm-like ribonucleoproteins"/>
    <property type="match status" value="1"/>
</dbReference>
<dbReference type="InterPro" id="IPR023408">
    <property type="entry name" value="MscS_beta-dom_sf"/>
</dbReference>
<feature type="domain" description="Mechanosensitive ion channel MscS C-terminal" evidence="9">
    <location>
        <begin position="179"/>
        <end position="261"/>
    </location>
</feature>
<evidence type="ECO:0000259" key="8">
    <source>
        <dbReference type="Pfam" id="PF00924"/>
    </source>
</evidence>
<dbReference type="InterPro" id="IPR052702">
    <property type="entry name" value="MscS-like_channel"/>
</dbReference>
<feature type="transmembrane region" description="Helical" evidence="7">
    <location>
        <begin position="63"/>
        <end position="80"/>
    </location>
</feature>
<dbReference type="InterPro" id="IPR006685">
    <property type="entry name" value="MscS_channel_2nd"/>
</dbReference>
<gene>
    <name evidence="11" type="ORF">HQ47_09585</name>
</gene>